<dbReference type="GO" id="GO:0016787">
    <property type="term" value="F:hydrolase activity"/>
    <property type="evidence" value="ECO:0007669"/>
    <property type="project" value="InterPro"/>
</dbReference>
<dbReference type="InterPro" id="IPR051158">
    <property type="entry name" value="Metallophosphoesterase_sf"/>
</dbReference>
<keyword evidence="1" id="KW-0472">Membrane</keyword>
<dbReference type="SUPFAM" id="SSF56300">
    <property type="entry name" value="Metallo-dependent phosphatases"/>
    <property type="match status" value="1"/>
</dbReference>
<dbReference type="InterPro" id="IPR004843">
    <property type="entry name" value="Calcineurin-like_PHP"/>
</dbReference>
<dbReference type="PANTHER" id="PTHR31302">
    <property type="entry name" value="TRANSMEMBRANE PROTEIN WITH METALLOPHOSPHOESTERASE DOMAIN-RELATED"/>
    <property type="match status" value="1"/>
</dbReference>
<reference evidence="3 4" key="1">
    <citation type="journal article" date="2003" name="Proc. Natl. Acad. Sci. U.S.A.">
        <title>Complete genome sequence and analysis of Wolinella succinogenes.</title>
        <authorList>
            <person name="Baar C."/>
            <person name="Eppinger M."/>
            <person name="Raddatz G."/>
            <person name="Simon JM."/>
            <person name="Lanz C."/>
            <person name="Klimmek O."/>
            <person name="Nandakumar R."/>
            <person name="Gross R."/>
            <person name="Rosinus A."/>
            <person name="Keller H."/>
            <person name="Jagtap P."/>
            <person name="Linke B."/>
            <person name="Meyer F."/>
            <person name="Lederer H."/>
            <person name="Schuster S.C."/>
        </authorList>
    </citation>
    <scope>NUCLEOTIDE SEQUENCE [LARGE SCALE GENOMIC DNA]</scope>
    <source>
        <strain evidence="4">ATCC 29543 / DSM 1740 / CCUG 13145 / JCM 31913 / LMG 7466 / NCTC 11488 / FDC 602W</strain>
    </source>
</reference>
<keyword evidence="1" id="KW-1133">Transmembrane helix</keyword>
<gene>
    <name evidence="3" type="ordered locus">WS1325</name>
</gene>
<dbReference type="Proteomes" id="UP000000422">
    <property type="component" value="Chromosome"/>
</dbReference>
<keyword evidence="1" id="KW-0812">Transmembrane</keyword>
<evidence type="ECO:0000313" key="3">
    <source>
        <dbReference type="EMBL" id="CAE10400.1"/>
    </source>
</evidence>
<dbReference type="Pfam" id="PF00149">
    <property type="entry name" value="Metallophos"/>
    <property type="match status" value="1"/>
</dbReference>
<dbReference type="PANTHER" id="PTHR31302:SF0">
    <property type="entry name" value="TRANSMEMBRANE PROTEIN WITH METALLOPHOSPHOESTERASE DOMAIN"/>
    <property type="match status" value="1"/>
</dbReference>
<dbReference type="eggNOG" id="COG1408">
    <property type="taxonomic scope" value="Bacteria"/>
</dbReference>
<name>Q7M8X9_WOLSU</name>
<feature type="domain" description="Calcineurin-like phosphoesterase" evidence="2">
    <location>
        <begin position="150"/>
        <end position="313"/>
    </location>
</feature>
<dbReference type="CDD" id="cd07385">
    <property type="entry name" value="MPP_YkuE_C"/>
    <property type="match status" value="1"/>
</dbReference>
<protein>
    <submittedName>
        <fullName evidence="3">HYPOTHETICAL INTEGRAL MEMBRANE PROTEIN</fullName>
    </submittedName>
</protein>
<feature type="transmembrane region" description="Helical" evidence="1">
    <location>
        <begin position="66"/>
        <end position="90"/>
    </location>
</feature>
<evidence type="ECO:0000256" key="1">
    <source>
        <dbReference type="SAM" id="Phobius"/>
    </source>
</evidence>
<accession>Q7M8X9</accession>
<feature type="transmembrane region" description="Helical" evidence="1">
    <location>
        <begin position="37"/>
        <end position="60"/>
    </location>
</feature>
<dbReference type="DNASU" id="2554071"/>
<proteinExistence type="predicted"/>
<evidence type="ECO:0000313" key="4">
    <source>
        <dbReference type="Proteomes" id="UP000000422"/>
    </source>
</evidence>
<evidence type="ECO:0000259" key="2">
    <source>
        <dbReference type="Pfam" id="PF00149"/>
    </source>
</evidence>
<dbReference type="KEGG" id="wsu:WS1325"/>
<organism evidence="4">
    <name type="scientific">Wolinella succinogenes (strain ATCC 29543 / DSM 1740 / CCUG 13145 / JCM 31913 / LMG 7466 / NCTC 11488 / FDC 602W)</name>
    <name type="common">Vibrio succinogenes</name>
    <dbReference type="NCBI Taxonomy" id="273121"/>
    <lineage>
        <taxon>Bacteria</taxon>
        <taxon>Pseudomonadati</taxon>
        <taxon>Campylobacterota</taxon>
        <taxon>Epsilonproteobacteria</taxon>
        <taxon>Campylobacterales</taxon>
        <taxon>Helicobacteraceae</taxon>
        <taxon>Wolinella</taxon>
    </lineage>
</organism>
<dbReference type="Gene3D" id="3.60.21.10">
    <property type="match status" value="1"/>
</dbReference>
<dbReference type="HOGENOM" id="CLU_025443_0_1_7"/>
<dbReference type="STRING" id="273121.WS1325"/>
<sequence length="371" mass="41595">MIKILFPLLLLGSFTLIHYLAYKVGSRLLFEHPRSRQVARIILGFNLLCVLGYLLSRYFITTPPALYFIFSLSIGLGFILLVTLLLWLLFTPLLFLPLKPSRRLALKKSLGYASGLFLTGYSTASLIEGRLPPEVVKLSLKLPRLPQSFRAIQLSDLHIGGLIEEHYMEALGERINALKPDMIFLTGDITDASCEQIRTPLEKLKALQAPLGIYFVSGNHEFFHGIQKTMDFLREMGIVVLENDSRTIEGLVNIAGVHDLFGRRIGFLEPDLEQALYGIDPSLPTILLAHQPKFAKEALGYPVDLILSGHTHGGQIAPFGLLVRLDQTYLQGLYELSPQTRLYVNPGTGFWGPPMRFLSRAEITLFEFTPS</sequence>
<keyword evidence="4" id="KW-1185">Reference proteome</keyword>
<dbReference type="EMBL" id="BX571660">
    <property type="protein sequence ID" value="CAE10400.1"/>
    <property type="molecule type" value="Genomic_DNA"/>
</dbReference>
<dbReference type="AlphaFoldDB" id="Q7M8X9"/>
<feature type="transmembrane region" description="Helical" evidence="1">
    <location>
        <begin position="6"/>
        <end position="25"/>
    </location>
</feature>
<dbReference type="InterPro" id="IPR029052">
    <property type="entry name" value="Metallo-depent_PP-like"/>
</dbReference>
<dbReference type="RefSeq" id="WP_011139186.1">
    <property type="nucleotide sequence ID" value="NC_005090.1"/>
</dbReference>